<sequence>MPKIYIYCGIAIIFYSNEHEPVHVHGKYQGKESKAELIIKDGKVESIIIKSVKGRAPLPANILRDFEKFVNVYADKIVQKWIDYFVLHKQISCEIIERKVK</sequence>
<comment type="caution">
    <text evidence="1">The sequence shown here is derived from an EMBL/GenBank/DDBJ whole genome shotgun (WGS) entry which is preliminary data.</text>
</comment>
<dbReference type="EMBL" id="JAANXD010000087">
    <property type="protein sequence ID" value="MBS1259267.1"/>
    <property type="molecule type" value="Genomic_DNA"/>
</dbReference>
<gene>
    <name evidence="1" type="ORF">MAG551_02336</name>
</gene>
<proteinExistence type="predicted"/>
<evidence type="ECO:0000313" key="2">
    <source>
        <dbReference type="Proteomes" id="UP000722750"/>
    </source>
</evidence>
<evidence type="ECO:0008006" key="3">
    <source>
        <dbReference type="Google" id="ProtNLM"/>
    </source>
</evidence>
<dbReference type="InterPro" id="IPR025427">
    <property type="entry name" value="DUF4160"/>
</dbReference>
<dbReference type="Proteomes" id="UP000722750">
    <property type="component" value="Unassembled WGS sequence"/>
</dbReference>
<organism evidence="1 2">
    <name type="scientific">Candidatus Scalindua arabica</name>
    <dbReference type="NCBI Taxonomy" id="1127984"/>
    <lineage>
        <taxon>Bacteria</taxon>
        <taxon>Pseudomonadati</taxon>
        <taxon>Planctomycetota</taxon>
        <taxon>Candidatus Brocadiia</taxon>
        <taxon>Candidatus Brocadiales</taxon>
        <taxon>Candidatus Scalinduaceae</taxon>
        <taxon>Candidatus Scalindua</taxon>
    </lineage>
</organism>
<reference evidence="1" key="1">
    <citation type="journal article" date="2021" name="ISME J.">
        <title>Fine-scale metabolic discontinuity in a stratified prokaryote microbiome of a Red Sea deep halocline.</title>
        <authorList>
            <person name="Michoud G."/>
            <person name="Ngugi D.K."/>
            <person name="Barozzi A."/>
            <person name="Merlino G."/>
            <person name="Calleja M.L."/>
            <person name="Delgado-Huertas A."/>
            <person name="Moran X.A.G."/>
            <person name="Daffonchio D."/>
        </authorList>
    </citation>
    <scope>NUCLEOTIDE SEQUENCE</scope>
    <source>
        <strain evidence="1">SuakinDeep_MAG55_1</strain>
    </source>
</reference>
<protein>
    <recommendedName>
        <fullName evidence="3">DUF4160 domain-containing protein</fullName>
    </recommendedName>
</protein>
<name>A0A941W535_9BACT</name>
<evidence type="ECO:0000313" key="1">
    <source>
        <dbReference type="EMBL" id="MBS1259267.1"/>
    </source>
</evidence>
<accession>A0A941W535</accession>
<dbReference type="AlphaFoldDB" id="A0A941W535"/>
<dbReference type="Pfam" id="PF13711">
    <property type="entry name" value="DUF4160"/>
    <property type="match status" value="1"/>
</dbReference>